<dbReference type="Proteomes" id="UP000199598">
    <property type="component" value="Unassembled WGS sequence"/>
</dbReference>
<reference evidence="2 3" key="1">
    <citation type="submission" date="2016-10" db="EMBL/GenBank/DDBJ databases">
        <authorList>
            <person name="Varghese N."/>
            <person name="Submissions S."/>
        </authorList>
    </citation>
    <scope>NUCLEOTIDE SEQUENCE [LARGE SCALE GENOMIC DNA]</scope>
    <source>
        <strain evidence="2 3">DSM 16392</strain>
    </source>
</reference>
<dbReference type="RefSeq" id="WP_093523430.1">
    <property type="nucleotide sequence ID" value="NZ_FOSK01000016.1"/>
</dbReference>
<evidence type="ECO:0008006" key="4">
    <source>
        <dbReference type="Google" id="ProtNLM"/>
    </source>
</evidence>
<protein>
    <recommendedName>
        <fullName evidence="4">YARHG domain-containing protein</fullName>
    </recommendedName>
</protein>
<evidence type="ECO:0000313" key="2">
    <source>
        <dbReference type="EMBL" id="SFL09602.1"/>
    </source>
</evidence>
<keyword evidence="3" id="KW-1185">Reference proteome</keyword>
<gene>
    <name evidence="2" type="ORF">SAMN04488518_11695</name>
</gene>
<evidence type="ECO:0000256" key="1">
    <source>
        <dbReference type="SAM" id="SignalP"/>
    </source>
</evidence>
<keyword evidence="1" id="KW-0732">Signal</keyword>
<feature type="signal peptide" evidence="1">
    <location>
        <begin position="1"/>
        <end position="23"/>
    </location>
</feature>
<organism evidence="2 3">
    <name type="scientific">Pseudovibrio ascidiaceicola</name>
    <dbReference type="NCBI Taxonomy" id="285279"/>
    <lineage>
        <taxon>Bacteria</taxon>
        <taxon>Pseudomonadati</taxon>
        <taxon>Pseudomonadota</taxon>
        <taxon>Alphaproteobacteria</taxon>
        <taxon>Hyphomicrobiales</taxon>
        <taxon>Stappiaceae</taxon>
        <taxon>Pseudovibrio</taxon>
    </lineage>
</organism>
<feature type="chain" id="PRO_5046685761" description="YARHG domain-containing protein" evidence="1">
    <location>
        <begin position="24"/>
        <end position="106"/>
    </location>
</feature>
<sequence>MRISTLLVLSSTLALIVSTAAQARPDTRQMSCLEARSVVQRAGGIVLSTGVRTYDRFVAGLQFCQPYERLMSRWVPTKDQKRCFIGYSCEPGYNSGEGPFGSDIFD</sequence>
<proteinExistence type="predicted"/>
<name>A0A1I4EV64_9HYPH</name>
<comment type="caution">
    <text evidence="2">The sequence shown here is derived from an EMBL/GenBank/DDBJ whole genome shotgun (WGS) entry which is preliminary data.</text>
</comment>
<evidence type="ECO:0000313" key="3">
    <source>
        <dbReference type="Proteomes" id="UP000199598"/>
    </source>
</evidence>
<accession>A0A1I4EV64</accession>
<dbReference type="EMBL" id="FOSK01000016">
    <property type="protein sequence ID" value="SFL09602.1"/>
    <property type="molecule type" value="Genomic_DNA"/>
</dbReference>